<organism evidence="3 4">
    <name type="scientific">Priestia iocasae</name>
    <dbReference type="NCBI Taxonomy" id="2291674"/>
    <lineage>
        <taxon>Bacteria</taxon>
        <taxon>Bacillati</taxon>
        <taxon>Bacillota</taxon>
        <taxon>Bacilli</taxon>
        <taxon>Bacillales</taxon>
        <taxon>Bacillaceae</taxon>
        <taxon>Priestia</taxon>
    </lineage>
</organism>
<keyword evidence="1" id="KW-0472">Membrane</keyword>
<dbReference type="GO" id="GO:0006508">
    <property type="term" value="P:proteolysis"/>
    <property type="evidence" value="ECO:0007669"/>
    <property type="project" value="UniProtKB-KW"/>
</dbReference>
<keyword evidence="3" id="KW-0645">Protease</keyword>
<feature type="transmembrane region" description="Helical" evidence="1">
    <location>
        <begin position="308"/>
        <end position="327"/>
    </location>
</feature>
<dbReference type="EMBL" id="JAFBFC010000006">
    <property type="protein sequence ID" value="MBM7704332.1"/>
    <property type="molecule type" value="Genomic_DNA"/>
</dbReference>
<evidence type="ECO:0000259" key="2">
    <source>
        <dbReference type="Pfam" id="PF02517"/>
    </source>
</evidence>
<evidence type="ECO:0000313" key="3">
    <source>
        <dbReference type="EMBL" id="MBM7704332.1"/>
    </source>
</evidence>
<proteinExistence type="predicted"/>
<dbReference type="Pfam" id="PF02517">
    <property type="entry name" value="Rce1-like"/>
    <property type="match status" value="1"/>
</dbReference>
<feature type="transmembrane region" description="Helical" evidence="1">
    <location>
        <begin position="37"/>
        <end position="55"/>
    </location>
</feature>
<evidence type="ECO:0000313" key="4">
    <source>
        <dbReference type="Proteomes" id="UP000809829"/>
    </source>
</evidence>
<evidence type="ECO:0000256" key="1">
    <source>
        <dbReference type="SAM" id="Phobius"/>
    </source>
</evidence>
<feature type="transmembrane region" description="Helical" evidence="1">
    <location>
        <begin position="461"/>
        <end position="484"/>
    </location>
</feature>
<sequence length="509" mass="58869">MDNQMIISIIILITLFEVFLVTLFVMYKQGKIDDNPFIALIKKEWLILFYAFFRWRKKQRTKEDVQVFSYHKNSSYFWLFLALVHEQIIEMFVFHIYLKTEEPEIATIMLVLHIYSVLYIMGDYNLVRNSPLLLSRNKIVIKIGVRRELNVHLREIENIQPVKIAYNRSGGIIHEKKVFHVTAYPRIITRIFGITDEAKYEIVLKHPVQARGYFGQKKEVEKVYLYIDKPDEFVETLQEKIDTYVDQPSATEEVIVKKEKMPIINWKVYVSLLFINVLGALSIAPYAIARESMHEQMGISQMEFVFFYIVQVLLESAVFLFLALWMMKKVNFQVPLIESFFNKEKSVHQLRNKLLKATLYGLLTGGVIILVSLLVSSPLGVDNSSIKEIPWWLAIFGSFGAAVNEESIFRLFLVTFIVWSLVKVRKRKATPLYTWTGISVAALVFGVMHYSVAILNFDMTVGLFASMLLINGIGGIVFGALFVFMGLEFAIIAHFMANFLIQVIGPLFI</sequence>
<comment type="caution">
    <text evidence="3">The sequence shown here is derived from an EMBL/GenBank/DDBJ whole genome shotgun (WGS) entry which is preliminary data.</text>
</comment>
<dbReference type="GO" id="GO:0008233">
    <property type="term" value="F:peptidase activity"/>
    <property type="evidence" value="ECO:0007669"/>
    <property type="project" value="UniProtKB-KW"/>
</dbReference>
<feature type="transmembrane region" description="Helical" evidence="1">
    <location>
        <begin position="7"/>
        <end position="25"/>
    </location>
</feature>
<feature type="transmembrane region" description="Helical" evidence="1">
    <location>
        <begin position="104"/>
        <end position="127"/>
    </location>
</feature>
<keyword evidence="4" id="KW-1185">Reference proteome</keyword>
<feature type="transmembrane region" description="Helical" evidence="1">
    <location>
        <begin position="391"/>
        <end position="420"/>
    </location>
</feature>
<reference evidence="3 4" key="1">
    <citation type="submission" date="2021-01" db="EMBL/GenBank/DDBJ databases">
        <title>Genomic Encyclopedia of Type Strains, Phase IV (KMG-IV): sequencing the most valuable type-strain genomes for metagenomic binning, comparative biology and taxonomic classification.</title>
        <authorList>
            <person name="Goeker M."/>
        </authorList>
    </citation>
    <scope>NUCLEOTIDE SEQUENCE [LARGE SCALE GENOMIC DNA]</scope>
    <source>
        <strain evidence="3 4">DSM 104297</strain>
    </source>
</reference>
<keyword evidence="1" id="KW-0812">Transmembrane</keyword>
<protein>
    <submittedName>
        <fullName evidence="3">Membrane protease YdiL (CAAX protease family)</fullName>
    </submittedName>
</protein>
<gene>
    <name evidence="3" type="ORF">JOC83_003187</name>
</gene>
<feature type="transmembrane region" description="Helical" evidence="1">
    <location>
        <begin position="432"/>
        <end position="455"/>
    </location>
</feature>
<dbReference type="Proteomes" id="UP000809829">
    <property type="component" value="Unassembled WGS sequence"/>
</dbReference>
<feature type="transmembrane region" description="Helical" evidence="1">
    <location>
        <begin position="359"/>
        <end position="379"/>
    </location>
</feature>
<feature type="transmembrane region" description="Helical" evidence="1">
    <location>
        <begin position="76"/>
        <end position="98"/>
    </location>
</feature>
<name>A0ABS2QZB1_9BACI</name>
<feature type="domain" description="CAAX prenyl protease 2/Lysostaphin resistance protein A-like" evidence="2">
    <location>
        <begin position="390"/>
        <end position="500"/>
    </location>
</feature>
<keyword evidence="3" id="KW-0378">Hydrolase</keyword>
<accession>A0ABS2QZB1</accession>
<keyword evidence="1" id="KW-1133">Transmembrane helix</keyword>
<feature type="transmembrane region" description="Helical" evidence="1">
    <location>
        <begin position="268"/>
        <end position="288"/>
    </location>
</feature>
<dbReference type="InterPro" id="IPR003675">
    <property type="entry name" value="Rce1/LyrA-like_dom"/>
</dbReference>